<evidence type="ECO:0000256" key="1">
    <source>
        <dbReference type="SAM" id="SignalP"/>
    </source>
</evidence>
<accession>A0A517PCS0</accession>
<dbReference type="KEGG" id="acaf:CA12_32840"/>
<dbReference type="PROSITE" id="PS51257">
    <property type="entry name" value="PROKAR_LIPOPROTEIN"/>
    <property type="match status" value="1"/>
</dbReference>
<dbReference type="AlphaFoldDB" id="A0A517PCS0"/>
<evidence type="ECO:0000313" key="3">
    <source>
        <dbReference type="Proteomes" id="UP000318741"/>
    </source>
</evidence>
<reference evidence="2 3" key="1">
    <citation type="submission" date="2019-02" db="EMBL/GenBank/DDBJ databases">
        <title>Deep-cultivation of Planctomycetes and their phenomic and genomic characterization uncovers novel biology.</title>
        <authorList>
            <person name="Wiegand S."/>
            <person name="Jogler M."/>
            <person name="Boedeker C."/>
            <person name="Pinto D."/>
            <person name="Vollmers J."/>
            <person name="Rivas-Marin E."/>
            <person name="Kohn T."/>
            <person name="Peeters S.H."/>
            <person name="Heuer A."/>
            <person name="Rast P."/>
            <person name="Oberbeckmann S."/>
            <person name="Bunk B."/>
            <person name="Jeske O."/>
            <person name="Meyerdierks A."/>
            <person name="Storesund J.E."/>
            <person name="Kallscheuer N."/>
            <person name="Luecker S."/>
            <person name="Lage O.M."/>
            <person name="Pohl T."/>
            <person name="Merkel B.J."/>
            <person name="Hornburger P."/>
            <person name="Mueller R.-W."/>
            <person name="Bruemmer F."/>
            <person name="Labrenz M."/>
            <person name="Spormann A.M."/>
            <person name="Op den Camp H."/>
            <person name="Overmann J."/>
            <person name="Amann R."/>
            <person name="Jetten M.S.M."/>
            <person name="Mascher T."/>
            <person name="Medema M.H."/>
            <person name="Devos D.P."/>
            <person name="Kaster A.-K."/>
            <person name="Ovreas L."/>
            <person name="Rohde M."/>
            <person name="Galperin M.Y."/>
            <person name="Jogler C."/>
        </authorList>
    </citation>
    <scope>NUCLEOTIDE SEQUENCE [LARGE SCALE GENOMIC DNA]</scope>
    <source>
        <strain evidence="2 3">CA12</strain>
    </source>
</reference>
<feature type="chain" id="PRO_5022206720" evidence="1">
    <location>
        <begin position="23"/>
        <end position="128"/>
    </location>
</feature>
<dbReference type="RefSeq" id="WP_145360069.1">
    <property type="nucleotide sequence ID" value="NZ_CP036265.1"/>
</dbReference>
<name>A0A517PCS0_9PLAN</name>
<keyword evidence="3" id="KW-1185">Reference proteome</keyword>
<sequence precursor="true">MFRSLVAAATLCALLACPFRCAAGACGDAGSEATHCPCCPVSPADCGDDGPQPNGDDCGCQGICGGAVLSDSPDLDGVAAHVGLSTAFFEESLPKLGACRPVTYAVSESPPGFVSGAALRVLLSSLLN</sequence>
<proteinExistence type="predicted"/>
<feature type="signal peptide" evidence="1">
    <location>
        <begin position="1"/>
        <end position="22"/>
    </location>
</feature>
<protein>
    <submittedName>
        <fullName evidence="2">Uncharacterized protein</fullName>
    </submittedName>
</protein>
<evidence type="ECO:0000313" key="2">
    <source>
        <dbReference type="EMBL" id="QDT17172.1"/>
    </source>
</evidence>
<organism evidence="2 3">
    <name type="scientific">Alienimonas californiensis</name>
    <dbReference type="NCBI Taxonomy" id="2527989"/>
    <lineage>
        <taxon>Bacteria</taxon>
        <taxon>Pseudomonadati</taxon>
        <taxon>Planctomycetota</taxon>
        <taxon>Planctomycetia</taxon>
        <taxon>Planctomycetales</taxon>
        <taxon>Planctomycetaceae</taxon>
        <taxon>Alienimonas</taxon>
    </lineage>
</organism>
<dbReference type="Proteomes" id="UP000318741">
    <property type="component" value="Chromosome"/>
</dbReference>
<dbReference type="EMBL" id="CP036265">
    <property type="protein sequence ID" value="QDT17172.1"/>
    <property type="molecule type" value="Genomic_DNA"/>
</dbReference>
<gene>
    <name evidence="2" type="ORF">CA12_32840</name>
</gene>
<keyword evidence="1" id="KW-0732">Signal</keyword>